<dbReference type="AlphaFoldDB" id="A0A919L0M0"/>
<dbReference type="Gene3D" id="3.90.1150.10">
    <property type="entry name" value="Aspartate Aminotransferase, domain 1"/>
    <property type="match status" value="1"/>
</dbReference>
<dbReference type="Proteomes" id="UP000617734">
    <property type="component" value="Unassembled WGS sequence"/>
</dbReference>
<comment type="cofactor">
    <cofactor evidence="1">
        <name>pyridoxal 5'-phosphate</name>
        <dbReference type="ChEBI" id="CHEBI:597326"/>
    </cofactor>
</comment>
<evidence type="ECO:0000256" key="1">
    <source>
        <dbReference type="ARBA" id="ARBA00001933"/>
    </source>
</evidence>
<dbReference type="GeneID" id="95356414"/>
<evidence type="ECO:0000313" key="6">
    <source>
        <dbReference type="Proteomes" id="UP000617734"/>
    </source>
</evidence>
<dbReference type="InterPro" id="IPR015422">
    <property type="entry name" value="PyrdxlP-dep_Trfase_small"/>
</dbReference>
<keyword evidence="5" id="KW-0808">Transferase</keyword>
<dbReference type="RefSeq" id="WP_229927882.1">
    <property type="nucleotide sequence ID" value="NZ_BNBO01000047.1"/>
</dbReference>
<dbReference type="SUPFAM" id="SSF53383">
    <property type="entry name" value="PLP-dependent transferases"/>
    <property type="match status" value="1"/>
</dbReference>
<dbReference type="PIRSF" id="PIRSF000521">
    <property type="entry name" value="Transaminase_4ab_Lys_Orn"/>
    <property type="match status" value="1"/>
</dbReference>
<dbReference type="Pfam" id="PF00202">
    <property type="entry name" value="Aminotran_3"/>
    <property type="match status" value="1"/>
</dbReference>
<comment type="caution">
    <text evidence="5">The sequence shown here is derived from an EMBL/GenBank/DDBJ whole genome shotgun (WGS) entry which is preliminary data.</text>
</comment>
<keyword evidence="6" id="KW-1185">Reference proteome</keyword>
<dbReference type="GO" id="GO:0030170">
    <property type="term" value="F:pyridoxal phosphate binding"/>
    <property type="evidence" value="ECO:0007669"/>
    <property type="project" value="InterPro"/>
</dbReference>
<dbReference type="Gene3D" id="3.40.640.10">
    <property type="entry name" value="Type I PLP-dependent aspartate aminotransferase-like (Major domain)"/>
    <property type="match status" value="1"/>
</dbReference>
<reference evidence="5" key="1">
    <citation type="journal article" date="2014" name="Int. J. Syst. Evol. Microbiol.">
        <title>Complete genome sequence of Corynebacterium casei LMG S-19264T (=DSM 44701T), isolated from a smear-ripened cheese.</title>
        <authorList>
            <consortium name="US DOE Joint Genome Institute (JGI-PGF)"/>
            <person name="Walter F."/>
            <person name="Albersmeier A."/>
            <person name="Kalinowski J."/>
            <person name="Ruckert C."/>
        </authorList>
    </citation>
    <scope>NUCLEOTIDE SEQUENCE</scope>
    <source>
        <strain evidence="5">JCM 4646</strain>
    </source>
</reference>
<name>A0A919L0M0_9ACTN</name>
<evidence type="ECO:0000256" key="3">
    <source>
        <dbReference type="ARBA" id="ARBA00022898"/>
    </source>
</evidence>
<keyword evidence="5" id="KW-0032">Aminotransferase</keyword>
<evidence type="ECO:0000256" key="2">
    <source>
        <dbReference type="ARBA" id="ARBA00008954"/>
    </source>
</evidence>
<comment type="similarity">
    <text evidence="2 4">Belongs to the class-III pyridoxal-phosphate-dependent aminotransferase family.</text>
</comment>
<dbReference type="EMBL" id="BNBO01000047">
    <property type="protein sequence ID" value="GHH80470.1"/>
    <property type="molecule type" value="Genomic_DNA"/>
</dbReference>
<accession>A0A919L0M0</accession>
<dbReference type="PANTHER" id="PTHR43094:SF1">
    <property type="entry name" value="AMINOTRANSFERASE CLASS-III"/>
    <property type="match status" value="1"/>
</dbReference>
<gene>
    <name evidence="5" type="ORF">GCM10018781_60940</name>
</gene>
<proteinExistence type="inferred from homology"/>
<dbReference type="GO" id="GO:0008483">
    <property type="term" value="F:transaminase activity"/>
    <property type="evidence" value="ECO:0007669"/>
    <property type="project" value="UniProtKB-KW"/>
</dbReference>
<protein>
    <submittedName>
        <fullName evidence="5">Aspartate aminotransferase family protein</fullName>
    </submittedName>
</protein>
<keyword evidence="3 4" id="KW-0663">Pyridoxal phosphate</keyword>
<dbReference type="InterPro" id="IPR005814">
    <property type="entry name" value="Aminotrans_3"/>
</dbReference>
<dbReference type="InterPro" id="IPR015421">
    <property type="entry name" value="PyrdxlP-dep_Trfase_major"/>
</dbReference>
<organism evidence="5 6">
    <name type="scientific">Kitasatospora indigofera</name>
    <dbReference type="NCBI Taxonomy" id="67307"/>
    <lineage>
        <taxon>Bacteria</taxon>
        <taxon>Bacillati</taxon>
        <taxon>Actinomycetota</taxon>
        <taxon>Actinomycetes</taxon>
        <taxon>Kitasatosporales</taxon>
        <taxon>Streptomycetaceae</taxon>
        <taxon>Kitasatospora</taxon>
    </lineage>
</organism>
<dbReference type="InterPro" id="IPR015424">
    <property type="entry name" value="PyrdxlP-dep_Trfase"/>
</dbReference>
<dbReference type="PANTHER" id="PTHR43094">
    <property type="entry name" value="AMINOTRANSFERASE"/>
    <property type="match status" value="1"/>
</dbReference>
<evidence type="ECO:0000256" key="4">
    <source>
        <dbReference type="RuleBase" id="RU003560"/>
    </source>
</evidence>
<sequence>MSTQTLPHNNGTDVARLLADDEHFLWHSWSPSGTAGRGGMVVTGGRGCEVTTADGRTFLDARAGMFNATLGYGRTDVAEAMHAQALQLATYTLTQAATVPAIELARRIAGLTGEAELSRTFFCHSGSEANETAVKVARQFHALRGEAGRRTILTLADGYHGSTLATAAMSQIPAARAGNHPLPAGFVHAPAPRCAECAARRPHRTCTPPGPEAIEQALLAAGPETVAAIVLEPVLGVAGVWPLPAGYLRRVRELCDEYGVLLVLDEVMTGIGRTGTWFGYQHHGISPDIVTLCKGLGAAYATVSSVTVRQSVYEAFAADPLMGGLRHGFTTGGHATACAGALAVLDAVEREGLVAGAARTGAQLLQRLAKLRSLPAVHDVRGAGLLLAVEFDTVEQAALVDEAMADDGVLARLQGAAVTLAPPLVLTDEQAERIADCLERAALALDGNR</sequence>
<reference evidence="5" key="2">
    <citation type="submission" date="2020-09" db="EMBL/GenBank/DDBJ databases">
        <authorList>
            <person name="Sun Q."/>
            <person name="Ohkuma M."/>
        </authorList>
    </citation>
    <scope>NUCLEOTIDE SEQUENCE</scope>
    <source>
        <strain evidence="5">JCM 4646</strain>
    </source>
</reference>
<dbReference type="FunFam" id="3.40.640.10:FF:000004">
    <property type="entry name" value="Acetylornithine aminotransferase"/>
    <property type="match status" value="1"/>
</dbReference>
<dbReference type="CDD" id="cd00610">
    <property type="entry name" value="OAT_like"/>
    <property type="match status" value="1"/>
</dbReference>
<evidence type="ECO:0000313" key="5">
    <source>
        <dbReference type="EMBL" id="GHH80470.1"/>
    </source>
</evidence>